<dbReference type="PANTHER" id="PTHR44051">
    <property type="entry name" value="GLUTATHIONE S-TRANSFERASE-RELATED"/>
    <property type="match status" value="1"/>
</dbReference>
<dbReference type="SFLD" id="SFLDG00358">
    <property type="entry name" value="Main_(cytGST)"/>
    <property type="match status" value="1"/>
</dbReference>
<organism evidence="5 6">
    <name type="scientific">Astatotilapia calliptera</name>
    <name type="common">Eastern happy</name>
    <name type="synonym">Chromis callipterus</name>
    <dbReference type="NCBI Taxonomy" id="8154"/>
    <lineage>
        <taxon>Eukaryota</taxon>
        <taxon>Metazoa</taxon>
        <taxon>Chordata</taxon>
        <taxon>Craniata</taxon>
        <taxon>Vertebrata</taxon>
        <taxon>Euteleostomi</taxon>
        <taxon>Actinopterygii</taxon>
        <taxon>Neopterygii</taxon>
        <taxon>Teleostei</taxon>
        <taxon>Neoteleostei</taxon>
        <taxon>Acanthomorphata</taxon>
        <taxon>Ovalentaria</taxon>
        <taxon>Cichlomorphae</taxon>
        <taxon>Cichliformes</taxon>
        <taxon>Cichlidae</taxon>
        <taxon>African cichlids</taxon>
        <taxon>Pseudocrenilabrinae</taxon>
        <taxon>Haplochromini</taxon>
        <taxon>Astatotilapia</taxon>
    </lineage>
</organism>
<dbReference type="GeneTree" id="ENSGT00510000049601"/>
<evidence type="ECO:0000259" key="4">
    <source>
        <dbReference type="PROSITE" id="PS50405"/>
    </source>
</evidence>
<dbReference type="Ensembl" id="ENSACLT00000005548.2">
    <property type="protein sequence ID" value="ENSACLP00000005430.1"/>
    <property type="gene ID" value="ENSACLG00000003654.2"/>
</dbReference>
<dbReference type="PROSITE" id="PS50404">
    <property type="entry name" value="GST_NTER"/>
    <property type="match status" value="1"/>
</dbReference>
<dbReference type="InterPro" id="IPR036282">
    <property type="entry name" value="Glutathione-S-Trfase_C_sf"/>
</dbReference>
<comment type="similarity">
    <text evidence="1">Belongs to the GST superfamily.</text>
</comment>
<dbReference type="InterPro" id="IPR004046">
    <property type="entry name" value="GST_C"/>
</dbReference>
<feature type="chain" id="PRO_5017982224" evidence="2">
    <location>
        <begin position="22"/>
        <end position="258"/>
    </location>
</feature>
<keyword evidence="2" id="KW-0732">Signal</keyword>
<evidence type="ECO:0000256" key="2">
    <source>
        <dbReference type="SAM" id="SignalP"/>
    </source>
</evidence>
<proteinExistence type="inferred from homology"/>
<dbReference type="STRING" id="8154.ENSACLP00000005430"/>
<dbReference type="SFLD" id="SFLDS00019">
    <property type="entry name" value="Glutathione_Transferase_(cytos"/>
    <property type="match status" value="1"/>
</dbReference>
<dbReference type="Proteomes" id="UP000265100">
    <property type="component" value="Chromosome 22"/>
</dbReference>
<feature type="domain" description="GST C-terminal" evidence="4">
    <location>
        <begin position="126"/>
        <end position="251"/>
    </location>
</feature>
<dbReference type="PANTHER" id="PTHR44051:SF8">
    <property type="entry name" value="GLUTATHIONE S-TRANSFERASE GSTA"/>
    <property type="match status" value="1"/>
</dbReference>
<dbReference type="InterPro" id="IPR040079">
    <property type="entry name" value="Glutathione_S-Trfase"/>
</dbReference>
<feature type="signal peptide" evidence="2">
    <location>
        <begin position="1"/>
        <end position="21"/>
    </location>
</feature>
<dbReference type="FunFam" id="3.40.30.10:FF:000221">
    <property type="entry name" value="Glutathione S-transferase rho"/>
    <property type="match status" value="1"/>
</dbReference>
<dbReference type="Gene3D" id="3.40.30.10">
    <property type="entry name" value="Glutaredoxin"/>
    <property type="match status" value="1"/>
</dbReference>
<dbReference type="InterPro" id="IPR036249">
    <property type="entry name" value="Thioredoxin-like_sf"/>
</dbReference>
<name>A0A3P8NKT8_ASTCA</name>
<reference evidence="5" key="1">
    <citation type="submission" date="2018-05" db="EMBL/GenBank/DDBJ databases">
        <authorList>
            <person name="Datahose"/>
        </authorList>
    </citation>
    <scope>NUCLEOTIDE SEQUENCE</scope>
</reference>
<evidence type="ECO:0000313" key="6">
    <source>
        <dbReference type="Proteomes" id="UP000265100"/>
    </source>
</evidence>
<dbReference type="FunFam" id="1.20.1050.10:FF:000046">
    <property type="entry name" value="Glutathione S-transferase rho"/>
    <property type="match status" value="1"/>
</dbReference>
<dbReference type="PROSITE" id="PS50405">
    <property type="entry name" value="GST_CTER"/>
    <property type="match status" value="1"/>
</dbReference>
<dbReference type="OMA" id="AAYHNTV"/>
<dbReference type="AlphaFoldDB" id="A0A3P8NKT8"/>
<dbReference type="InterPro" id="IPR004045">
    <property type="entry name" value="Glutathione_S-Trfase_N"/>
</dbReference>
<dbReference type="Gene3D" id="1.20.1050.10">
    <property type="match status" value="1"/>
</dbReference>
<evidence type="ECO:0000256" key="1">
    <source>
        <dbReference type="ARBA" id="ARBA00007409"/>
    </source>
</evidence>
<dbReference type="Pfam" id="PF13409">
    <property type="entry name" value="GST_N_2"/>
    <property type="match status" value="1"/>
</dbReference>
<feature type="domain" description="GST N-terminal" evidence="3">
    <location>
        <begin position="31"/>
        <end position="113"/>
    </location>
</feature>
<dbReference type="CDD" id="cd00299">
    <property type="entry name" value="GST_C_family"/>
    <property type="match status" value="1"/>
</dbReference>
<dbReference type="CDD" id="cd00570">
    <property type="entry name" value="GST_N_family"/>
    <property type="match status" value="1"/>
</dbReference>
<sequence>MRLFTCSSFSLLIFNLPLTSAPRLTSETMAKDMTLWWGSGSPPCWRVLIALEEKNLQGYNQKLLSFEKGEHKSKEVMDVNPRGQLPAFKFGDIVINESYGACFFLESKFKSQGTKLIPDCAGSDNNCALIALIMQRVFEGNTLHQKMADVFMYNRRVPENERHESAFKRLKETLTTELQMWEGHLKKTPGGFLAGENFSMADVIVFPSVALLLRMGLSEDKYPKLAEYYKKLQGRPSVKATWPPTWKETPGQELLKDI</sequence>
<reference evidence="5" key="2">
    <citation type="submission" date="2025-08" db="UniProtKB">
        <authorList>
            <consortium name="Ensembl"/>
        </authorList>
    </citation>
    <scope>IDENTIFICATION</scope>
</reference>
<evidence type="ECO:0000313" key="5">
    <source>
        <dbReference type="Ensembl" id="ENSACLP00000005430.1"/>
    </source>
</evidence>
<dbReference type="Bgee" id="ENSACLG00000003654">
    <property type="expression patterns" value="Expressed in anal fin and 1 other cell type or tissue"/>
</dbReference>
<dbReference type="SUPFAM" id="SSF47616">
    <property type="entry name" value="GST C-terminal domain-like"/>
    <property type="match status" value="1"/>
</dbReference>
<dbReference type="Pfam" id="PF14497">
    <property type="entry name" value="GST_C_3"/>
    <property type="match status" value="1"/>
</dbReference>
<dbReference type="InterPro" id="IPR010987">
    <property type="entry name" value="Glutathione-S-Trfase_C-like"/>
</dbReference>
<protein>
    <submittedName>
        <fullName evidence="5">Glutathione S-transferase rho</fullName>
    </submittedName>
</protein>
<accession>A0A3P8NKT8</accession>
<dbReference type="SUPFAM" id="SSF52833">
    <property type="entry name" value="Thioredoxin-like"/>
    <property type="match status" value="1"/>
</dbReference>
<keyword evidence="6" id="KW-1185">Reference proteome</keyword>
<evidence type="ECO:0000259" key="3">
    <source>
        <dbReference type="PROSITE" id="PS50404"/>
    </source>
</evidence>
<reference evidence="5" key="3">
    <citation type="submission" date="2025-09" db="UniProtKB">
        <authorList>
            <consortium name="Ensembl"/>
        </authorList>
    </citation>
    <scope>IDENTIFICATION</scope>
</reference>